<dbReference type="GO" id="GO:0016779">
    <property type="term" value="F:nucleotidyltransferase activity"/>
    <property type="evidence" value="ECO:0007669"/>
    <property type="project" value="TreeGrafter"/>
</dbReference>
<dbReference type="SUPFAM" id="SSF69572">
    <property type="entry name" value="Activating enzymes of the ubiquitin-like proteins"/>
    <property type="match status" value="1"/>
</dbReference>
<dbReference type="OrthoDB" id="9804286at2"/>
<protein>
    <recommendedName>
        <fullName evidence="4">THIF-type NAD/FAD binding fold domain-containing protein</fullName>
    </recommendedName>
</protein>
<comment type="similarity">
    <text evidence="1">Belongs to the ubiquitin-activating E1 family.</text>
</comment>
<dbReference type="CDD" id="cd00757">
    <property type="entry name" value="ThiF_MoeB_HesA_family"/>
    <property type="match status" value="1"/>
</dbReference>
<dbReference type="Pfam" id="PF00899">
    <property type="entry name" value="ThiF"/>
    <property type="match status" value="1"/>
</dbReference>
<dbReference type="PRINTS" id="PR01849">
    <property type="entry name" value="UBIQUITINACT"/>
</dbReference>
<evidence type="ECO:0000313" key="5">
    <source>
        <dbReference type="EMBL" id="EYE88343.1"/>
    </source>
</evidence>
<sequence>MLERYDRQIAYEGIGKAGQEKISKSKVCVIGCGALGTTILNSLCRSGIGHIIFVDDDTVELTNLQRQMLFDENDVGKYKVHAAFEKLDVINSEVIIEGYVDKISADNISIYAEDCDIILDATDNFQTRQVINTYCIANNKPWIYGGVAGSCGMATTIIPFKTPCLNCLSDFKTNEGYTAKTSGIINAITASIGSIEANLAIRYLIDKPSDKFIYLDLFNDIFECFELKQNPNCKICGNK</sequence>
<organism evidence="5 6">
    <name type="scientific">Fervidicella metallireducens AeB</name>
    <dbReference type="NCBI Taxonomy" id="1403537"/>
    <lineage>
        <taxon>Bacteria</taxon>
        <taxon>Bacillati</taxon>
        <taxon>Bacillota</taxon>
        <taxon>Clostridia</taxon>
        <taxon>Eubacteriales</taxon>
        <taxon>Clostridiaceae</taxon>
        <taxon>Fervidicella</taxon>
    </lineage>
</organism>
<dbReference type="RefSeq" id="WP_051515057.1">
    <property type="nucleotide sequence ID" value="NZ_AZQP01000023.1"/>
</dbReference>
<evidence type="ECO:0000256" key="3">
    <source>
        <dbReference type="ARBA" id="ARBA00043952"/>
    </source>
</evidence>
<dbReference type="InterPro" id="IPR045886">
    <property type="entry name" value="ThiF/MoeB/HesA"/>
</dbReference>
<dbReference type="EMBL" id="AZQP01000023">
    <property type="protein sequence ID" value="EYE88343.1"/>
    <property type="molecule type" value="Genomic_DNA"/>
</dbReference>
<dbReference type="InterPro" id="IPR000011">
    <property type="entry name" value="UBQ/SUMO-activ_enz_E1-like"/>
</dbReference>
<evidence type="ECO:0000259" key="4">
    <source>
        <dbReference type="Pfam" id="PF00899"/>
    </source>
</evidence>
<dbReference type="GO" id="GO:0005829">
    <property type="term" value="C:cytosol"/>
    <property type="evidence" value="ECO:0007669"/>
    <property type="project" value="TreeGrafter"/>
</dbReference>
<dbReference type="GO" id="GO:0008146">
    <property type="term" value="F:sulfotransferase activity"/>
    <property type="evidence" value="ECO:0007669"/>
    <property type="project" value="TreeGrafter"/>
</dbReference>
<dbReference type="STRING" id="1403537.Q428_08525"/>
<comment type="similarity">
    <text evidence="2">Belongs to the HesA/MoeB/ThiF family.</text>
</comment>
<dbReference type="GO" id="GO:0008641">
    <property type="term" value="F:ubiquitin-like modifier activating enzyme activity"/>
    <property type="evidence" value="ECO:0007669"/>
    <property type="project" value="InterPro"/>
</dbReference>
<evidence type="ECO:0000313" key="6">
    <source>
        <dbReference type="Proteomes" id="UP000019681"/>
    </source>
</evidence>
<dbReference type="Gene3D" id="3.40.50.720">
    <property type="entry name" value="NAD(P)-binding Rossmann-like Domain"/>
    <property type="match status" value="1"/>
</dbReference>
<evidence type="ECO:0000256" key="1">
    <source>
        <dbReference type="ARBA" id="ARBA00005673"/>
    </source>
</evidence>
<feature type="domain" description="THIF-type NAD/FAD binding fold" evidence="4">
    <location>
        <begin position="5"/>
        <end position="234"/>
    </location>
</feature>
<keyword evidence="6" id="KW-1185">Reference proteome</keyword>
<gene>
    <name evidence="5" type="ORF">Q428_08525</name>
</gene>
<dbReference type="PANTHER" id="PTHR10953">
    <property type="entry name" value="UBIQUITIN-ACTIVATING ENZYME E1"/>
    <property type="match status" value="1"/>
</dbReference>
<reference evidence="5 6" key="1">
    <citation type="journal article" date="2014" name="Genome Announc.">
        <title>Draft Genome Sequence of Fervidicella metallireducens Strain AeBT, an Iron-Reducing Thermoanaerobe from the Great Artesian Basin.</title>
        <authorList>
            <person name="Patel B.K."/>
        </authorList>
    </citation>
    <scope>NUCLEOTIDE SEQUENCE [LARGE SCALE GENOMIC DNA]</scope>
    <source>
        <strain evidence="5 6">AeB</strain>
    </source>
</reference>
<comment type="caution">
    <text evidence="5">The sequence shown here is derived from an EMBL/GenBank/DDBJ whole genome shotgun (WGS) entry which is preliminary data.</text>
</comment>
<dbReference type="FunFam" id="3.40.50.720:FF:000080">
    <property type="entry name" value="Thiazole biosynthesis adenylyltransferase ThiF"/>
    <property type="match status" value="1"/>
</dbReference>
<evidence type="ECO:0000256" key="2">
    <source>
        <dbReference type="ARBA" id="ARBA00009919"/>
    </source>
</evidence>
<accession>A0A017RU93</accession>
<dbReference type="InterPro" id="IPR035985">
    <property type="entry name" value="Ubiquitin-activating_enz"/>
</dbReference>
<name>A0A017RU93_9CLOT</name>
<dbReference type="PANTHER" id="PTHR10953:SF102">
    <property type="entry name" value="ADENYLYLTRANSFERASE AND SULFURTRANSFERASE MOCS3"/>
    <property type="match status" value="1"/>
</dbReference>
<dbReference type="AlphaFoldDB" id="A0A017RU93"/>
<dbReference type="InterPro" id="IPR000594">
    <property type="entry name" value="ThiF_NAD_FAD-bd"/>
</dbReference>
<proteinExistence type="inferred from homology"/>
<comment type="pathway">
    <text evidence="3">Protein modification.</text>
</comment>
<dbReference type="GO" id="GO:0004792">
    <property type="term" value="F:thiosulfate-cyanide sulfurtransferase activity"/>
    <property type="evidence" value="ECO:0007669"/>
    <property type="project" value="TreeGrafter"/>
</dbReference>
<dbReference type="Proteomes" id="UP000019681">
    <property type="component" value="Unassembled WGS sequence"/>
</dbReference>